<dbReference type="PRINTS" id="PR00449">
    <property type="entry name" value="RASTRNSFRMNG"/>
</dbReference>
<dbReference type="STRING" id="948595.L2GQS6"/>
<keyword evidence="2" id="KW-0342">GTP-binding</keyword>
<keyword evidence="1" id="KW-0547">Nucleotide-binding</keyword>
<evidence type="ECO:0000313" key="3">
    <source>
        <dbReference type="EMBL" id="ELA45969.1"/>
    </source>
</evidence>
<proteinExistence type="predicted"/>
<protein>
    <submittedName>
        <fullName evidence="3">Small GTP-binding protein domain</fullName>
    </submittedName>
</protein>
<organism evidence="3 4">
    <name type="scientific">Vavraia culicis (isolate floridensis)</name>
    <name type="common">Microsporidian parasite</name>
    <dbReference type="NCBI Taxonomy" id="948595"/>
    <lineage>
        <taxon>Eukaryota</taxon>
        <taxon>Fungi</taxon>
        <taxon>Fungi incertae sedis</taxon>
        <taxon>Microsporidia</taxon>
        <taxon>Pleistophoridae</taxon>
        <taxon>Vavraia</taxon>
    </lineage>
</organism>
<dbReference type="InterPro" id="IPR027417">
    <property type="entry name" value="P-loop_NTPase"/>
</dbReference>
<dbReference type="PROSITE" id="PS51421">
    <property type="entry name" value="RAS"/>
    <property type="match status" value="1"/>
</dbReference>
<keyword evidence="4" id="KW-1185">Reference proteome</keyword>
<dbReference type="InterPro" id="IPR003578">
    <property type="entry name" value="Small_GTPase_Rho"/>
</dbReference>
<evidence type="ECO:0000256" key="2">
    <source>
        <dbReference type="ARBA" id="ARBA00023134"/>
    </source>
</evidence>
<accession>L2GQS6</accession>
<dbReference type="SMART" id="SM00173">
    <property type="entry name" value="RAS"/>
    <property type="match status" value="1"/>
</dbReference>
<dbReference type="HOGENOM" id="CLU_041217_21_7_1"/>
<dbReference type="Pfam" id="PF00071">
    <property type="entry name" value="Ras"/>
    <property type="match status" value="1"/>
</dbReference>
<dbReference type="CDD" id="cd00157">
    <property type="entry name" value="Rho"/>
    <property type="match status" value="1"/>
</dbReference>
<dbReference type="SMART" id="SM00174">
    <property type="entry name" value="RHO"/>
    <property type="match status" value="1"/>
</dbReference>
<dbReference type="Proteomes" id="UP000011081">
    <property type="component" value="Unassembled WGS sequence"/>
</dbReference>
<dbReference type="GO" id="GO:0003924">
    <property type="term" value="F:GTPase activity"/>
    <property type="evidence" value="ECO:0007669"/>
    <property type="project" value="InterPro"/>
</dbReference>
<dbReference type="InterPro" id="IPR001806">
    <property type="entry name" value="Small_GTPase"/>
</dbReference>
<dbReference type="SMART" id="SM00175">
    <property type="entry name" value="RAB"/>
    <property type="match status" value="1"/>
</dbReference>
<sequence length="224" mass="26288">MIRHFSPPMDSYLSQRTNKLIVSFHTKKEQATKQKITLSVMKLKCVFLGDSEVGKTWIITTFITGENPNDQMPTIFDSFTCNIDLKGQNVDLSLWDTAGELKYDRIRQLSYPNTDMFFICYAINNVASFNNVKHWLNEIKELEIPAILVATKYDVRDDYTQQDIVTTEMGKKMAKEHNFVDFVETSALERRNLYLLFEKAIDHKMKKDKTFIRLMFEYLCWCCV</sequence>
<name>L2GQS6_VAVCU</name>
<evidence type="ECO:0000313" key="4">
    <source>
        <dbReference type="Proteomes" id="UP000011081"/>
    </source>
</evidence>
<dbReference type="RefSeq" id="XP_008075550.1">
    <property type="nucleotide sequence ID" value="XM_008077359.1"/>
</dbReference>
<dbReference type="GO" id="GO:0005525">
    <property type="term" value="F:GTP binding"/>
    <property type="evidence" value="ECO:0007669"/>
    <property type="project" value="UniProtKB-KW"/>
</dbReference>
<gene>
    <name evidence="3" type="ORF">VCUG_02543</name>
</gene>
<dbReference type="SUPFAM" id="SSF52540">
    <property type="entry name" value="P-loop containing nucleoside triphosphate hydrolases"/>
    <property type="match status" value="1"/>
</dbReference>
<dbReference type="NCBIfam" id="TIGR00231">
    <property type="entry name" value="small_GTP"/>
    <property type="match status" value="1"/>
</dbReference>
<dbReference type="PROSITE" id="PS51420">
    <property type="entry name" value="RHO"/>
    <property type="match status" value="1"/>
</dbReference>
<dbReference type="VEuPathDB" id="MicrosporidiaDB:VCUG_02543"/>
<reference evidence="4" key="1">
    <citation type="submission" date="2011-03" db="EMBL/GenBank/DDBJ databases">
        <title>The genome sequence of Vavraia culicis strain floridensis.</title>
        <authorList>
            <consortium name="The Broad Institute Genome Sequencing Platform"/>
            <person name="Cuomo C."/>
            <person name="Becnel J."/>
            <person name="Sanscrainte N."/>
            <person name="Young S.K."/>
            <person name="Zeng Q."/>
            <person name="Gargeya S."/>
            <person name="Fitzgerald M."/>
            <person name="Haas B."/>
            <person name="Abouelleil A."/>
            <person name="Alvarado L."/>
            <person name="Arachchi H.M."/>
            <person name="Berlin A."/>
            <person name="Chapman S.B."/>
            <person name="Gearin G."/>
            <person name="Goldberg J."/>
            <person name="Griggs A."/>
            <person name="Gujja S."/>
            <person name="Hansen M."/>
            <person name="Heiman D."/>
            <person name="Howarth C."/>
            <person name="Larimer J."/>
            <person name="Lui A."/>
            <person name="MacDonald P.J.P."/>
            <person name="McCowen C."/>
            <person name="Montmayeur A."/>
            <person name="Murphy C."/>
            <person name="Neiman D."/>
            <person name="Pearson M."/>
            <person name="Priest M."/>
            <person name="Roberts A."/>
            <person name="Saif S."/>
            <person name="Shea T."/>
            <person name="Sisk P."/>
            <person name="Stolte C."/>
            <person name="Sykes S."/>
            <person name="Wortman J."/>
            <person name="Nusbaum C."/>
            <person name="Birren B."/>
        </authorList>
    </citation>
    <scope>NUCLEOTIDE SEQUENCE [LARGE SCALE GENOMIC DNA]</scope>
    <source>
        <strain evidence="4">floridensis</strain>
    </source>
</reference>
<dbReference type="PROSITE" id="PS51419">
    <property type="entry name" value="RAB"/>
    <property type="match status" value="1"/>
</dbReference>
<evidence type="ECO:0000256" key="1">
    <source>
        <dbReference type="ARBA" id="ARBA00022741"/>
    </source>
</evidence>
<dbReference type="InterPro" id="IPR005225">
    <property type="entry name" value="Small_GTP-bd"/>
</dbReference>
<dbReference type="EMBL" id="GL877476">
    <property type="protein sequence ID" value="ELA45969.1"/>
    <property type="molecule type" value="Genomic_DNA"/>
</dbReference>
<dbReference type="GO" id="GO:0007264">
    <property type="term" value="P:small GTPase-mediated signal transduction"/>
    <property type="evidence" value="ECO:0007669"/>
    <property type="project" value="InterPro"/>
</dbReference>
<dbReference type="OrthoDB" id="8830751at2759"/>
<dbReference type="AlphaFoldDB" id="L2GQS6"/>
<dbReference type="PANTHER" id="PTHR24072">
    <property type="entry name" value="RHO FAMILY GTPASE"/>
    <property type="match status" value="1"/>
</dbReference>
<dbReference type="InParanoid" id="L2GQS6"/>
<dbReference type="GeneID" id="19880404"/>
<dbReference type="Gene3D" id="3.40.50.300">
    <property type="entry name" value="P-loop containing nucleotide triphosphate hydrolases"/>
    <property type="match status" value="1"/>
</dbReference>
<dbReference type="OMA" id="RRMAPIT"/>